<sequence length="346" mass="38999">MSAQGRIKCVVWDLDNTLWDGILLEDERVRLRPEMVEVVRRLDERGILNSIASRNDHDVAMRQLADFGVADYFIYPQISWNDKSHSISAVAKLVNIGLDTIAFVDDQPFELAEVGFALPQVLCVPDAEIGARLATPEFTPRFITDESRLRREMYRSAIERDRAEEEYDGANEAFLSTLDMRMTIAPAAEEDLRRAEELTVRTNQLNSTGVTYSYADLDRYRTSPDHLLLVAGLTDRFGGYGKIGLALVETAGEAWRLKLLLMSCRVMSRGVGNVLLGHILGLARDAGRQLEADLVETGRNRLMLITYRFAGFREVRREGQSVVLRADLDRVPEPPAYLTVEYGARS</sequence>
<dbReference type="InterPro" id="IPR023214">
    <property type="entry name" value="HAD_sf"/>
</dbReference>
<proteinExistence type="predicted"/>
<dbReference type="Gene3D" id="3.40.630.30">
    <property type="match status" value="1"/>
</dbReference>
<comment type="caution">
    <text evidence="1">The sequence shown here is derived from an EMBL/GenBank/DDBJ whole genome shotgun (WGS) entry which is preliminary data.</text>
</comment>
<dbReference type="Proteomes" id="UP000619260">
    <property type="component" value="Unassembled WGS sequence"/>
</dbReference>
<evidence type="ECO:0000313" key="1">
    <source>
        <dbReference type="EMBL" id="GIJ48802.1"/>
    </source>
</evidence>
<protein>
    <submittedName>
        <fullName evidence="1">Haloacid dehalogenase</fullName>
    </submittedName>
</protein>
<dbReference type="NCBIfam" id="TIGR01681">
    <property type="entry name" value="HAD-SF-IIIC"/>
    <property type="match status" value="1"/>
</dbReference>
<accession>A0A8J3YQV2</accession>
<dbReference type="NCBIfam" id="TIGR01686">
    <property type="entry name" value="FkbH"/>
    <property type="match status" value="1"/>
</dbReference>
<dbReference type="InterPro" id="IPR036412">
    <property type="entry name" value="HAD-like_sf"/>
</dbReference>
<evidence type="ECO:0000313" key="2">
    <source>
        <dbReference type="Proteomes" id="UP000619260"/>
    </source>
</evidence>
<dbReference type="Gene3D" id="3.40.50.1000">
    <property type="entry name" value="HAD superfamily/HAD-like"/>
    <property type="match status" value="1"/>
</dbReference>
<name>A0A8J3YQV2_9ACTN</name>
<keyword evidence="2" id="KW-1185">Reference proteome</keyword>
<reference evidence="1" key="1">
    <citation type="submission" date="2021-01" db="EMBL/GenBank/DDBJ databases">
        <title>Whole genome shotgun sequence of Virgisporangium aliadipatigenens NBRC 105644.</title>
        <authorList>
            <person name="Komaki H."/>
            <person name="Tamura T."/>
        </authorList>
    </citation>
    <scope>NUCLEOTIDE SEQUENCE</scope>
    <source>
        <strain evidence="1">NBRC 105644</strain>
    </source>
</reference>
<dbReference type="InterPro" id="IPR016181">
    <property type="entry name" value="Acyl_CoA_acyltransferase"/>
</dbReference>
<organism evidence="1 2">
    <name type="scientific">Virgisporangium aliadipatigenens</name>
    <dbReference type="NCBI Taxonomy" id="741659"/>
    <lineage>
        <taxon>Bacteria</taxon>
        <taxon>Bacillati</taxon>
        <taxon>Actinomycetota</taxon>
        <taxon>Actinomycetes</taxon>
        <taxon>Micromonosporales</taxon>
        <taxon>Micromonosporaceae</taxon>
        <taxon>Virgisporangium</taxon>
    </lineage>
</organism>
<dbReference type="SUPFAM" id="SSF56784">
    <property type="entry name" value="HAD-like"/>
    <property type="match status" value="1"/>
</dbReference>
<dbReference type="InterPro" id="IPR010037">
    <property type="entry name" value="FkbH_domain"/>
</dbReference>
<dbReference type="InterPro" id="IPR010033">
    <property type="entry name" value="HAD_SF_ppase_IIIC"/>
</dbReference>
<dbReference type="EMBL" id="BOPF01000022">
    <property type="protein sequence ID" value="GIJ48802.1"/>
    <property type="molecule type" value="Genomic_DNA"/>
</dbReference>
<gene>
    <name evidence="1" type="ORF">Val02_56880</name>
</gene>
<dbReference type="AlphaFoldDB" id="A0A8J3YQV2"/>
<dbReference type="SUPFAM" id="SSF55729">
    <property type="entry name" value="Acyl-CoA N-acyltransferases (Nat)"/>
    <property type="match status" value="1"/>
</dbReference>
<dbReference type="RefSeq" id="WP_203902274.1">
    <property type="nucleotide sequence ID" value="NZ_BOPF01000022.1"/>
</dbReference>